<comment type="caution">
    <text evidence="2">The sequence shown here is derived from an EMBL/GenBank/DDBJ whole genome shotgun (WGS) entry which is preliminary data.</text>
</comment>
<feature type="region of interest" description="Disordered" evidence="1">
    <location>
        <begin position="195"/>
        <end position="215"/>
    </location>
</feature>
<reference evidence="2 3" key="1">
    <citation type="submission" date="2019-03" db="EMBL/GenBank/DDBJ databases">
        <title>Luteimonas zhaokaii sp.nov., isolated from the rectal contents of Plateau pika in Yushu, Qinghai Province, China.</title>
        <authorList>
            <person name="Zhang G."/>
        </authorList>
    </citation>
    <scope>NUCLEOTIDE SEQUENCE [LARGE SCALE GENOMIC DNA]</scope>
    <source>
        <strain evidence="2 3">B9</strain>
    </source>
</reference>
<feature type="compositionally biased region" description="Low complexity" evidence="1">
    <location>
        <begin position="102"/>
        <end position="125"/>
    </location>
</feature>
<evidence type="ECO:0000313" key="3">
    <source>
        <dbReference type="Proteomes" id="UP000294796"/>
    </source>
</evidence>
<protein>
    <submittedName>
        <fullName evidence="2">DUF2894 domain-containing protein</fullName>
    </submittedName>
</protein>
<name>A0A4V6PLP0_9GAMM</name>
<dbReference type="EMBL" id="SMTF01000004">
    <property type="protein sequence ID" value="TDK24959.1"/>
    <property type="molecule type" value="Genomic_DNA"/>
</dbReference>
<organism evidence="2 3">
    <name type="scientific">Luteimonas aestuarii</name>
    <dbReference type="NCBI Taxonomy" id="453837"/>
    <lineage>
        <taxon>Bacteria</taxon>
        <taxon>Pseudomonadati</taxon>
        <taxon>Pseudomonadota</taxon>
        <taxon>Gammaproteobacteria</taxon>
        <taxon>Lysobacterales</taxon>
        <taxon>Lysobacteraceae</taxon>
        <taxon>Luteimonas</taxon>
    </lineage>
</organism>
<sequence>MSADARDLEARLAQWRDAGAERLAPLPFHLLRAMAERLPQHVGETRTLLAQRLDVLVATHAPAIDAAVAAARDMQATRDADALADDALASLLARLARDDPEANAAAEAEAGAATAPSNSPAAHALAEARRAWSGVRARSQLQQSLQQTAEDAGPLNSSRLVHRMLARMQALSPGYLQHFVSYMDALAWLDDHARNGAVQGDGAKPSRKRKSRKAG</sequence>
<dbReference type="RefSeq" id="WP_133321411.1">
    <property type="nucleotide sequence ID" value="NZ_SMTF01000004.1"/>
</dbReference>
<dbReference type="AlphaFoldDB" id="A0A4V6PLP0"/>
<gene>
    <name evidence="2" type="ORF">E2F46_07210</name>
</gene>
<dbReference type="InterPro" id="IPR021549">
    <property type="entry name" value="DUF2894"/>
</dbReference>
<dbReference type="Proteomes" id="UP000294796">
    <property type="component" value="Unassembled WGS sequence"/>
</dbReference>
<accession>A0A4V6PLP0</accession>
<dbReference type="Pfam" id="PF11445">
    <property type="entry name" value="DUF2894"/>
    <property type="match status" value="1"/>
</dbReference>
<dbReference type="OrthoDB" id="6025757at2"/>
<feature type="compositionally biased region" description="Basic residues" evidence="1">
    <location>
        <begin position="205"/>
        <end position="215"/>
    </location>
</feature>
<feature type="region of interest" description="Disordered" evidence="1">
    <location>
        <begin position="102"/>
        <end position="127"/>
    </location>
</feature>
<proteinExistence type="predicted"/>
<evidence type="ECO:0000313" key="2">
    <source>
        <dbReference type="EMBL" id="TDK24959.1"/>
    </source>
</evidence>
<keyword evidence="3" id="KW-1185">Reference proteome</keyword>
<evidence type="ECO:0000256" key="1">
    <source>
        <dbReference type="SAM" id="MobiDB-lite"/>
    </source>
</evidence>